<feature type="transmembrane region" description="Helical" evidence="1">
    <location>
        <begin position="172"/>
        <end position="192"/>
    </location>
</feature>
<feature type="transmembrane region" description="Helical" evidence="1">
    <location>
        <begin position="111"/>
        <end position="128"/>
    </location>
</feature>
<keyword evidence="1" id="KW-1133">Transmembrane helix</keyword>
<dbReference type="EMBL" id="JRPN01000004">
    <property type="protein sequence ID" value="KGT80365.1"/>
    <property type="molecule type" value="Genomic_DNA"/>
</dbReference>
<comment type="caution">
    <text evidence="2">The sequence shown here is derived from an EMBL/GenBank/DDBJ whole genome shotgun (WGS) entry which is preliminary data.</text>
</comment>
<feature type="transmembrane region" description="Helical" evidence="1">
    <location>
        <begin position="74"/>
        <end position="105"/>
    </location>
</feature>
<feature type="transmembrane region" description="Helical" evidence="1">
    <location>
        <begin position="40"/>
        <end position="62"/>
    </location>
</feature>
<sequence>MSRQLPRGEFFAGLFALGCVSGLASSIIQSVNRHGWAEALFNTFGISIIVWISCAAGVSLVLQDRTFRVRPSELAMGAGFVCLVVLPIGALSWLAVTALSLYIILSTNDASSRRGAFILLATTVPMLWSRLLFQFFANLILQIDASLVGWILGTHRTGDIVEFADGSGVLVIWPACSSLANVSLAVLCWVTVSQLVGPKNSAYDLLWCLLACTSVVAVNVARISLMGLSQWHFTTVHGAWGDAVGNTVILVLIVGFSVLGVRRELFRRI</sequence>
<reference evidence="2 3" key="1">
    <citation type="submission" date="2014-09" db="EMBL/GenBank/DDBJ databases">
        <title>Draft genome of Bradyrhizobium japonicum Is-34.</title>
        <authorList>
            <person name="Tsurumaru H."/>
            <person name="Yamakawa T."/>
            <person name="Hashimoto S."/>
            <person name="Okizaki K."/>
            <person name="Kanesaki Y."/>
            <person name="Yoshikawa H."/>
            <person name="Yajima S."/>
        </authorList>
    </citation>
    <scope>NUCLEOTIDE SEQUENCE [LARGE SCALE GENOMIC DNA]</scope>
    <source>
        <strain evidence="2 3">Is-34</strain>
    </source>
</reference>
<accession>A0A0A3Y137</accession>
<name>A0A0A3Y137_BRAJP</name>
<keyword evidence="1" id="KW-0472">Membrane</keyword>
<evidence type="ECO:0008006" key="4">
    <source>
        <dbReference type="Google" id="ProtNLM"/>
    </source>
</evidence>
<evidence type="ECO:0000256" key="1">
    <source>
        <dbReference type="SAM" id="Phobius"/>
    </source>
</evidence>
<dbReference type="Proteomes" id="UP000030377">
    <property type="component" value="Unassembled WGS sequence"/>
</dbReference>
<gene>
    <name evidence="2" type="ORF">MA20_07085</name>
</gene>
<organism evidence="2 3">
    <name type="scientific">Bradyrhizobium japonicum</name>
    <dbReference type="NCBI Taxonomy" id="375"/>
    <lineage>
        <taxon>Bacteria</taxon>
        <taxon>Pseudomonadati</taxon>
        <taxon>Pseudomonadota</taxon>
        <taxon>Alphaproteobacteria</taxon>
        <taxon>Hyphomicrobiales</taxon>
        <taxon>Nitrobacteraceae</taxon>
        <taxon>Bradyrhizobium</taxon>
    </lineage>
</organism>
<keyword evidence="1" id="KW-0812">Transmembrane</keyword>
<proteinExistence type="predicted"/>
<feature type="transmembrane region" description="Helical" evidence="1">
    <location>
        <begin position="204"/>
        <end position="223"/>
    </location>
</feature>
<feature type="transmembrane region" description="Helical" evidence="1">
    <location>
        <begin position="243"/>
        <end position="261"/>
    </location>
</feature>
<dbReference type="AlphaFoldDB" id="A0A0A3Y137"/>
<evidence type="ECO:0000313" key="3">
    <source>
        <dbReference type="Proteomes" id="UP000030377"/>
    </source>
</evidence>
<protein>
    <recommendedName>
        <fullName evidence="4">Exosortase</fullName>
    </recommendedName>
</protein>
<evidence type="ECO:0000313" key="2">
    <source>
        <dbReference type="EMBL" id="KGT80365.1"/>
    </source>
</evidence>